<evidence type="ECO:0000313" key="2">
    <source>
        <dbReference type="EMBL" id="MBW71424.1"/>
    </source>
</evidence>
<reference evidence="2" key="1">
    <citation type="submission" date="2018-01" db="EMBL/GenBank/DDBJ databases">
        <title>An insight into the sialome of Amazonian anophelines.</title>
        <authorList>
            <person name="Ribeiro J.M."/>
            <person name="Scarpassa V."/>
            <person name="Calvo E."/>
        </authorList>
    </citation>
    <scope>NUCLEOTIDE SEQUENCE</scope>
</reference>
<keyword evidence="1" id="KW-0472">Membrane</keyword>
<accession>A0A2M4D1G2</accession>
<evidence type="ECO:0000256" key="1">
    <source>
        <dbReference type="SAM" id="Phobius"/>
    </source>
</evidence>
<dbReference type="EMBL" id="GGFL01007246">
    <property type="protein sequence ID" value="MBW71424.1"/>
    <property type="molecule type" value="Transcribed_RNA"/>
</dbReference>
<keyword evidence="1" id="KW-1133">Transmembrane helix</keyword>
<sequence>MFISSLRSFWLLAIFISTFFFRFCLLCLAIRVLCLDILFFFLYSTIAFRSRGCLRGQASICRFRFRFRFID</sequence>
<feature type="transmembrane region" description="Helical" evidence="1">
    <location>
        <begin position="12"/>
        <end position="42"/>
    </location>
</feature>
<name>A0A2M4D1G2_ANODA</name>
<proteinExistence type="predicted"/>
<dbReference type="AlphaFoldDB" id="A0A2M4D1G2"/>
<keyword evidence="1" id="KW-0812">Transmembrane</keyword>
<protein>
    <submittedName>
        <fullName evidence="2">Uncharacterized protein</fullName>
    </submittedName>
</protein>
<organism evidence="2">
    <name type="scientific">Anopheles darlingi</name>
    <name type="common">Mosquito</name>
    <dbReference type="NCBI Taxonomy" id="43151"/>
    <lineage>
        <taxon>Eukaryota</taxon>
        <taxon>Metazoa</taxon>
        <taxon>Ecdysozoa</taxon>
        <taxon>Arthropoda</taxon>
        <taxon>Hexapoda</taxon>
        <taxon>Insecta</taxon>
        <taxon>Pterygota</taxon>
        <taxon>Neoptera</taxon>
        <taxon>Endopterygota</taxon>
        <taxon>Diptera</taxon>
        <taxon>Nematocera</taxon>
        <taxon>Culicoidea</taxon>
        <taxon>Culicidae</taxon>
        <taxon>Anophelinae</taxon>
        <taxon>Anopheles</taxon>
    </lineage>
</organism>